<dbReference type="EMBL" id="JOJP01000001">
    <property type="protein sequence ID" value="KEI70591.1"/>
    <property type="molecule type" value="Genomic_DNA"/>
</dbReference>
<evidence type="ECO:0000313" key="8">
    <source>
        <dbReference type="Proteomes" id="UP000027997"/>
    </source>
</evidence>
<evidence type="ECO:0000259" key="6">
    <source>
        <dbReference type="Pfam" id="PF00892"/>
    </source>
</evidence>
<feature type="transmembrane region" description="Helical" evidence="5">
    <location>
        <begin position="179"/>
        <end position="197"/>
    </location>
</feature>
<comment type="caution">
    <text evidence="7">The sequence shown here is derived from an EMBL/GenBank/DDBJ whole genome shotgun (WGS) entry which is preliminary data.</text>
</comment>
<feature type="transmembrane region" description="Helical" evidence="5">
    <location>
        <begin position="73"/>
        <end position="93"/>
    </location>
</feature>
<feature type="transmembrane region" description="Helical" evidence="5">
    <location>
        <begin position="203"/>
        <end position="224"/>
    </location>
</feature>
<dbReference type="PANTHER" id="PTHR22911">
    <property type="entry name" value="ACYL-MALONYL CONDENSING ENZYME-RELATED"/>
    <property type="match status" value="1"/>
</dbReference>
<feature type="domain" description="EamA" evidence="6">
    <location>
        <begin position="9"/>
        <end position="140"/>
    </location>
</feature>
<feature type="transmembrane region" description="Helical" evidence="5">
    <location>
        <begin position="152"/>
        <end position="172"/>
    </location>
</feature>
<sequence>MTGHGEVLKGVLFAIVSSLVASTAGAASKMIADVVPVTTIVLFQYGLCLLLLVPMLLRYPFSHWSTRRPGAHLLRGCAGWLCFYAYYLAIKHIPLVDAALLRNTAPLFVPLLVWGWMKVVVSKSHWQPLILGFVGVVLILKPELEGVETWHLIGLISGLSLALSMVGTRVLSNTEPASVILFYYFLIAFLCSLPLAIMEWRSIPLWTLPFLLYIGISISLTMWCYTQAYTLAKASIVAPINYSGVVFAGMLGWLIWGHVPDVIALVGIVLVVGAGLLSSWIGFSSGKPDRSMNALSNASLK</sequence>
<dbReference type="eggNOG" id="COG0697">
    <property type="taxonomic scope" value="Bacteria"/>
</dbReference>
<dbReference type="GO" id="GO:0016020">
    <property type="term" value="C:membrane"/>
    <property type="evidence" value="ECO:0007669"/>
    <property type="project" value="UniProtKB-SubCell"/>
</dbReference>
<dbReference type="Proteomes" id="UP000027997">
    <property type="component" value="Unassembled WGS sequence"/>
</dbReference>
<evidence type="ECO:0000256" key="3">
    <source>
        <dbReference type="ARBA" id="ARBA00022989"/>
    </source>
</evidence>
<feature type="transmembrane region" description="Helical" evidence="5">
    <location>
        <begin position="262"/>
        <end position="283"/>
    </location>
</feature>
<feature type="transmembrane region" description="Helical" evidence="5">
    <location>
        <begin position="236"/>
        <end position="256"/>
    </location>
</feature>
<reference evidence="7 8" key="1">
    <citation type="submission" date="2014-06" db="EMBL/GenBank/DDBJ databases">
        <title>Whole Genome Sequences of Three Symbiotic Endozoicomonas Bacteria.</title>
        <authorList>
            <person name="Neave M.J."/>
            <person name="Apprill A."/>
            <person name="Voolstra C.R."/>
        </authorList>
    </citation>
    <scope>NUCLEOTIDE SEQUENCE [LARGE SCALE GENOMIC DNA]</scope>
    <source>
        <strain evidence="7 8">DSM 22380</strain>
    </source>
</reference>
<dbReference type="AlphaFoldDB" id="A0A081K8W5"/>
<keyword evidence="8" id="KW-1185">Reference proteome</keyword>
<dbReference type="PANTHER" id="PTHR22911:SF6">
    <property type="entry name" value="SOLUTE CARRIER FAMILY 35 MEMBER G1"/>
    <property type="match status" value="1"/>
</dbReference>
<keyword evidence="3 5" id="KW-1133">Transmembrane helix</keyword>
<gene>
    <name evidence="7" type="ORF">GV64_07425</name>
</gene>
<keyword evidence="4 5" id="KW-0472">Membrane</keyword>
<dbReference type="RefSeq" id="WP_020580817.1">
    <property type="nucleotide sequence ID" value="NZ_JOJP01000001.1"/>
</dbReference>
<name>A0A081K8W5_9GAMM</name>
<evidence type="ECO:0000256" key="5">
    <source>
        <dbReference type="SAM" id="Phobius"/>
    </source>
</evidence>
<feature type="transmembrane region" description="Helical" evidence="5">
    <location>
        <begin position="99"/>
        <end position="117"/>
    </location>
</feature>
<dbReference type="SUPFAM" id="SSF103481">
    <property type="entry name" value="Multidrug resistance efflux transporter EmrE"/>
    <property type="match status" value="2"/>
</dbReference>
<accession>A0A081K8W5</accession>
<dbReference type="STRING" id="305900.GV64_07425"/>
<keyword evidence="2 5" id="KW-0812">Transmembrane</keyword>
<evidence type="ECO:0000256" key="4">
    <source>
        <dbReference type="ARBA" id="ARBA00023136"/>
    </source>
</evidence>
<evidence type="ECO:0000313" key="7">
    <source>
        <dbReference type="EMBL" id="KEI70591.1"/>
    </source>
</evidence>
<dbReference type="InterPro" id="IPR000620">
    <property type="entry name" value="EamA_dom"/>
</dbReference>
<organism evidence="7 8">
    <name type="scientific">Endozoicomonas elysicola</name>
    <dbReference type="NCBI Taxonomy" id="305900"/>
    <lineage>
        <taxon>Bacteria</taxon>
        <taxon>Pseudomonadati</taxon>
        <taxon>Pseudomonadota</taxon>
        <taxon>Gammaproteobacteria</taxon>
        <taxon>Oceanospirillales</taxon>
        <taxon>Endozoicomonadaceae</taxon>
        <taxon>Endozoicomonas</taxon>
    </lineage>
</organism>
<dbReference type="Pfam" id="PF00892">
    <property type="entry name" value="EamA"/>
    <property type="match status" value="2"/>
</dbReference>
<evidence type="ECO:0000256" key="1">
    <source>
        <dbReference type="ARBA" id="ARBA00004141"/>
    </source>
</evidence>
<feature type="domain" description="EamA" evidence="6">
    <location>
        <begin position="150"/>
        <end position="278"/>
    </location>
</feature>
<proteinExistence type="predicted"/>
<dbReference type="InterPro" id="IPR037185">
    <property type="entry name" value="EmrE-like"/>
</dbReference>
<protein>
    <recommendedName>
        <fullName evidence="6">EamA domain-containing protein</fullName>
    </recommendedName>
</protein>
<evidence type="ECO:0000256" key="2">
    <source>
        <dbReference type="ARBA" id="ARBA00022692"/>
    </source>
</evidence>
<comment type="subcellular location">
    <subcellularLocation>
        <location evidence="1">Membrane</location>
        <topology evidence="1">Multi-pass membrane protein</topology>
    </subcellularLocation>
</comment>
<feature type="transmembrane region" description="Helical" evidence="5">
    <location>
        <begin position="42"/>
        <end position="61"/>
    </location>
</feature>